<keyword evidence="10 11" id="KW-0472">Membrane</keyword>
<keyword evidence="4" id="KW-0813">Transport</keyword>
<evidence type="ECO:0000256" key="9">
    <source>
        <dbReference type="ARBA" id="ARBA00023010"/>
    </source>
</evidence>
<evidence type="ECO:0000256" key="3">
    <source>
        <dbReference type="ARBA" id="ARBA00021257"/>
    </source>
</evidence>
<evidence type="ECO:0000256" key="8">
    <source>
        <dbReference type="ARBA" id="ARBA00022989"/>
    </source>
</evidence>
<evidence type="ECO:0000256" key="11">
    <source>
        <dbReference type="SAM" id="Phobius"/>
    </source>
</evidence>
<proteinExistence type="inferred from homology"/>
<keyword evidence="9" id="KW-0811">Translocation</keyword>
<dbReference type="OrthoDB" id="200187at2759"/>
<comment type="similarity">
    <text evidence="2">Belongs to the SEC62 family.</text>
</comment>
<dbReference type="Proteomes" id="UP000011082">
    <property type="component" value="Unassembled WGS sequence"/>
</dbReference>
<dbReference type="GO" id="GO:0031204">
    <property type="term" value="P:post-translational protein targeting to membrane, translocation"/>
    <property type="evidence" value="ECO:0007669"/>
    <property type="project" value="TreeGrafter"/>
</dbReference>
<keyword evidence="13" id="KW-1185">Reference proteome</keyword>
<comment type="subcellular location">
    <subcellularLocation>
        <location evidence="1">Endoplasmic reticulum membrane</location>
        <topology evidence="1">Multi-pass membrane protein</topology>
    </subcellularLocation>
</comment>
<evidence type="ECO:0000256" key="7">
    <source>
        <dbReference type="ARBA" id="ARBA00022927"/>
    </source>
</evidence>
<dbReference type="VEuPathDB" id="MicrosporidiaDB:VICG_01331"/>
<protein>
    <recommendedName>
        <fullName evidence="3">Translocation protein SEC62</fullName>
    </recommendedName>
</protein>
<sequence>MAINTEKILRGIDTEEKIFRNMKRVNVIKAVDCVVTLSKCGMDTQTIKSEIQKLLEAYKIVRVRLNEKNPNLVDLAISKTVNASDYYMWTEERYDYRALAISMLCVAVVLGLVMYRIWPPWLRVIGKYVQYVILGLLILLLFIAFVRLVVFAITYLIYSSGLWLLPNLFAECGFFESFVPLHSWGDEDVSHKKE</sequence>
<dbReference type="HOGENOM" id="CLU_040936_1_0_1"/>
<dbReference type="Pfam" id="PF03839">
    <property type="entry name" value="Sec62"/>
    <property type="match status" value="1"/>
</dbReference>
<dbReference type="STRING" id="993615.L2GL40"/>
<dbReference type="OMA" id="PPGIWLF"/>
<reference evidence="13" key="1">
    <citation type="submission" date="2011-05" db="EMBL/GenBank/DDBJ databases">
        <title>The genome sequence of Vittaforma corneae strain ATCC 50505.</title>
        <authorList>
            <consortium name="The Broad Institute Genome Sequencing Platform"/>
            <person name="Cuomo C."/>
            <person name="Didier E."/>
            <person name="Bowers L."/>
            <person name="Young S.K."/>
            <person name="Zeng Q."/>
            <person name="Gargeya S."/>
            <person name="Fitzgerald M."/>
            <person name="Haas B."/>
            <person name="Abouelleil A."/>
            <person name="Alvarado L."/>
            <person name="Arachchi H.M."/>
            <person name="Berlin A."/>
            <person name="Chapman S.B."/>
            <person name="Gearin G."/>
            <person name="Goldberg J."/>
            <person name="Griggs A."/>
            <person name="Gujja S."/>
            <person name="Hansen M."/>
            <person name="Heiman D."/>
            <person name="Howarth C."/>
            <person name="Larimer J."/>
            <person name="Lui A."/>
            <person name="MacDonald P.J.P."/>
            <person name="McCowen C."/>
            <person name="Montmayeur A."/>
            <person name="Murphy C."/>
            <person name="Neiman D."/>
            <person name="Pearson M."/>
            <person name="Priest M."/>
            <person name="Roberts A."/>
            <person name="Saif S."/>
            <person name="Shea T."/>
            <person name="Sisk P."/>
            <person name="Stolte C."/>
            <person name="Sykes S."/>
            <person name="Wortman J."/>
            <person name="Nusbaum C."/>
            <person name="Birren B."/>
        </authorList>
    </citation>
    <scope>NUCLEOTIDE SEQUENCE [LARGE SCALE GENOMIC DNA]</scope>
    <source>
        <strain evidence="13">ATCC 50505</strain>
    </source>
</reference>
<dbReference type="AlphaFoldDB" id="L2GL40"/>
<dbReference type="PANTHER" id="PTHR12443:SF9">
    <property type="entry name" value="TRANSLOCATION PROTEIN SEC62"/>
    <property type="match status" value="1"/>
</dbReference>
<evidence type="ECO:0000256" key="10">
    <source>
        <dbReference type="ARBA" id="ARBA00023136"/>
    </source>
</evidence>
<evidence type="ECO:0000256" key="5">
    <source>
        <dbReference type="ARBA" id="ARBA00022692"/>
    </source>
</evidence>
<keyword evidence="7" id="KW-0653">Protein transport</keyword>
<feature type="transmembrane region" description="Helical" evidence="11">
    <location>
        <begin position="130"/>
        <end position="158"/>
    </location>
</feature>
<dbReference type="InParanoid" id="L2GL40"/>
<keyword evidence="5 11" id="KW-0812">Transmembrane</keyword>
<feature type="transmembrane region" description="Helical" evidence="11">
    <location>
        <begin position="98"/>
        <end position="118"/>
    </location>
</feature>
<accession>L2GL40</accession>
<organism evidence="12 13">
    <name type="scientific">Vittaforma corneae (strain ATCC 50505)</name>
    <name type="common">Microsporidian parasite</name>
    <name type="synonym">Nosema corneum</name>
    <dbReference type="NCBI Taxonomy" id="993615"/>
    <lineage>
        <taxon>Eukaryota</taxon>
        <taxon>Fungi</taxon>
        <taxon>Fungi incertae sedis</taxon>
        <taxon>Microsporidia</taxon>
        <taxon>Nosematidae</taxon>
        <taxon>Vittaforma</taxon>
    </lineage>
</organism>
<keyword evidence="8 11" id="KW-1133">Transmembrane helix</keyword>
<evidence type="ECO:0000256" key="2">
    <source>
        <dbReference type="ARBA" id="ARBA00010604"/>
    </source>
</evidence>
<evidence type="ECO:0000256" key="6">
    <source>
        <dbReference type="ARBA" id="ARBA00022824"/>
    </source>
</evidence>
<dbReference type="RefSeq" id="XP_007604777.1">
    <property type="nucleotide sequence ID" value="XM_007604715.1"/>
</dbReference>
<evidence type="ECO:0000313" key="13">
    <source>
        <dbReference type="Proteomes" id="UP000011082"/>
    </source>
</evidence>
<dbReference type="GeneID" id="19882042"/>
<evidence type="ECO:0000256" key="4">
    <source>
        <dbReference type="ARBA" id="ARBA00022448"/>
    </source>
</evidence>
<name>L2GL40_VITCO</name>
<keyword evidence="6" id="KW-0256">Endoplasmic reticulum</keyword>
<dbReference type="PANTHER" id="PTHR12443">
    <property type="entry name" value="TRANSLOCATION PROTEIN SEC62"/>
    <property type="match status" value="1"/>
</dbReference>
<dbReference type="GO" id="GO:0005789">
    <property type="term" value="C:endoplasmic reticulum membrane"/>
    <property type="evidence" value="ECO:0007669"/>
    <property type="project" value="UniProtKB-SubCell"/>
</dbReference>
<evidence type="ECO:0000313" key="12">
    <source>
        <dbReference type="EMBL" id="ELA41583.1"/>
    </source>
</evidence>
<gene>
    <name evidence="12" type="ORF">VICG_01331</name>
</gene>
<dbReference type="EMBL" id="JH370141">
    <property type="protein sequence ID" value="ELA41583.1"/>
    <property type="molecule type" value="Genomic_DNA"/>
</dbReference>
<dbReference type="InterPro" id="IPR004728">
    <property type="entry name" value="Sec62"/>
</dbReference>
<evidence type="ECO:0000256" key="1">
    <source>
        <dbReference type="ARBA" id="ARBA00004477"/>
    </source>
</evidence>